<accession>A0A0C9QHG5</accession>
<evidence type="ECO:0000256" key="1">
    <source>
        <dbReference type="SAM" id="Phobius"/>
    </source>
</evidence>
<gene>
    <name evidence="2" type="ORF">LC0644_2497</name>
</gene>
<sequence length="64" mass="7595">MTARRKTYLLWLALVTFVAIMNGIFKNSLTQVLVMVTACYALYQLLKMDHVFDRKKRRENRASR</sequence>
<proteinExistence type="predicted"/>
<evidence type="ECO:0000313" key="2">
    <source>
        <dbReference type="EMBL" id="GAN37908.1"/>
    </source>
</evidence>
<dbReference type="AlphaFoldDB" id="A0A0C9QHG5"/>
<evidence type="ECO:0000313" key="3">
    <source>
        <dbReference type="Proteomes" id="UP000032552"/>
    </source>
</evidence>
<organism evidence="2 3">
    <name type="scientific">Lacticaseibacillus paracasei NRIC 0644</name>
    <dbReference type="NCBI Taxonomy" id="1435038"/>
    <lineage>
        <taxon>Bacteria</taxon>
        <taxon>Bacillati</taxon>
        <taxon>Bacillota</taxon>
        <taxon>Bacilli</taxon>
        <taxon>Lactobacillales</taxon>
        <taxon>Lactobacillaceae</taxon>
        <taxon>Lacticaseibacillus</taxon>
    </lineage>
</organism>
<comment type="caution">
    <text evidence="2">The sequence shown here is derived from an EMBL/GenBank/DDBJ whole genome shotgun (WGS) entry which is preliminary data.</text>
</comment>
<dbReference type="Proteomes" id="UP000032552">
    <property type="component" value="Unassembled WGS sequence"/>
</dbReference>
<name>A0A0C9QHG5_LACPA</name>
<keyword evidence="1" id="KW-1133">Transmembrane helix</keyword>
<protein>
    <submittedName>
        <fullName evidence="2">Uncharacterized protein</fullName>
    </submittedName>
</protein>
<feature type="transmembrane region" description="Helical" evidence="1">
    <location>
        <begin position="31"/>
        <end position="48"/>
    </location>
</feature>
<dbReference type="GeneID" id="57089297"/>
<dbReference type="RefSeq" id="WP_003563731.1">
    <property type="nucleotide sequence ID" value="NZ_BAYM01000387.1"/>
</dbReference>
<keyword evidence="1" id="KW-0472">Membrane</keyword>
<dbReference type="EMBL" id="BAYM01000387">
    <property type="protein sequence ID" value="GAN37908.1"/>
    <property type="molecule type" value="Genomic_DNA"/>
</dbReference>
<keyword evidence="1" id="KW-0812">Transmembrane</keyword>
<reference evidence="3" key="1">
    <citation type="submission" date="2014-05" db="EMBL/GenBank/DDBJ databases">
        <title>Whole genome sequencing of Lactobacillus casei NRIC0644.</title>
        <authorList>
            <person name="Atarashi H."/>
            <person name="Yoshida Y."/>
            <person name="Fujimura S."/>
            <person name="Tanaka N."/>
            <person name="Shiwa Y."/>
            <person name="Yoshikawa H."/>
            <person name="Okada S."/>
            <person name="Nakagawa J."/>
        </authorList>
    </citation>
    <scope>NUCLEOTIDE SEQUENCE [LARGE SCALE GENOMIC DNA]</scope>
    <source>
        <strain evidence="3">NRIC0644</strain>
    </source>
</reference>
<feature type="transmembrane region" description="Helical" evidence="1">
    <location>
        <begin position="7"/>
        <end position="25"/>
    </location>
</feature>